<feature type="domain" description="DUF11" evidence="2">
    <location>
        <begin position="379"/>
        <end position="476"/>
    </location>
</feature>
<dbReference type="OrthoDB" id="134475at2"/>
<dbReference type="PANTHER" id="PTHR34720:SF9">
    <property type="entry name" value="BLR4714 PROTEIN"/>
    <property type="match status" value="1"/>
</dbReference>
<dbReference type="Proteomes" id="UP000053244">
    <property type="component" value="Unassembled WGS sequence"/>
</dbReference>
<proteinExistence type="predicted"/>
<sequence length="1764" mass="178134">MYRAALRDRPYRAACLIVVLALAIVTGLTVLPERADAAITDPFTSRFEVNANGSILLRGNTNLQCPAAVASCVSAHNQVGSASTEVLNNNGYDMDYTNADNDAGTFNDSAATITMPSGSTVLFAGLYWSADWSAGTNGHVAPSSADIDKVRFSVPGGGWTALTADTIYKPASVKAFQGFKDVTRLVAGAGDGTYRVADIQSGTGRDRYAGWALAIAYQNSAEPMHSLRVFDGFGVVNSSSTSVNINVSGFQTPQTAPVGARIGTVVYEGDLGKVGDTLKLDNVAMSDNQNPANNFFNSTVSEGGNAVGSRDPNWLNLMGVDIDQFDAAGKLNPNVTSAQLTLTTSGETFYPGVVTFTTDLFAPKLVTTTTPTDLNSGDLLPGDVVEYRVAVRNDGSDTASLSRLINAFPTGTTYVPNSLTVAGSPVADTGRVDGGSTQVTFDLGTLAYQASTYVTFQVVVAPTATAGSTVVNLPNVTFQGSTSVMTITGVSDTSTLTVQRPDVDRAAGLTVAPSRVQRAGAPNSVSYTATVTNNGPGIETRPVAELTLPAGVTAGTLPAGCVLAASKVTCTLGYLAKNTSGSVTVPAVADSTAATTTTASLTVSGAGHDVDTTNDTATAQLEVNANPRARSDSATTAGGTPVTFGVLGNDDDPENPNSDFSVSIAQAPAHGSVSVNADRTVTYTPDPAWRGADYFDYTLADGHGGTDTTTDMVTTANAGPVGHDDTVTTGAGAPVTIDVLANDTDPNGDTRTLDAVDPPQAGAGTTALSSGQVLFTPDPAFTGVAVFTYTLSDGNGGTATATVRVAVANSGPVAANDADQVGYRNAVDVDVLANDTDMNHDPLTISAVGTPDHGTATISGGKIHYLAPVGFSGPATFTYTVTDGTDTATGTVVVTVADAPPVAATETPATPYATAVTLDPAADATDPNNDPISVTGTGAASHGTVVRNADGTLTYTPAPGFSGVDRFTYTVSDGRGGTDTAWIVVTVGNAAPTAQPDSVTVSAAAPTTIDVTVNDTDPNGDTLTVTIDAPPANGTAYVSAGRIVYTPASGFHGTDTLHYQVSDGHGGTSGASVTVVAVNVAPTAAPDAAVTGTDSPVSIPVLANDSDPNGDAVTLAGATPPAHGTVVVNAGGTVTYTPAAGFYGTDAFTYTITDPAGLTATGTVTVTVHNVAPIALDDHFLVQPGAATELAVLANDSDPNTGQTLSVLAVGHAGKGTVTLVGGKVVYTPNRGVSGVDTFTYTLTDDLGATSQGTVTVAIGSGPATGADTASTPGGTAVTIDVLVNDTDPDGDPLTLLSVTAPAHGTAAIEAGKVTYVPAAGFTGTDRFTYTVRDGAGNEATETVTVRVANADPVAVADAAAMLSGRHLDLDVLANDTDPNPGQTLTVTTVGTPAHGTATLVAGKIRYAPADGFTGTDTFSYEVSDGQGGTAEGTVTVTVSDGNPVAVPDQRTTTYQHPITIGVLANDLDPDGSLTLDLVATPDHGTAVIKIGKIVYTPPAGFSGVATFEYIAVDSAGHKVTATVTVTVGPAPVAPNRTIRAKPGKAVSLPGPTVDQHGIKIKVTSLGKPAHGTATLNANGTITYVPEAGFIGTDSFTYEAMDADGNLTQGTITVTVAGTGQPPVAVSDRYTVIGGESVTVTPTANDTDPYDDKLDIVKLGRPQHGSVTLNTNGTITYTATDGFTGTDTFPYAIKDAHGGQARATVAIRVTSAVTSGNLAKTGLSLVPLAATGGALLLCGGMLYVMTVFSGPTGGRHRPGRHRMA</sequence>
<dbReference type="Gene3D" id="2.60.40.2810">
    <property type="match status" value="8"/>
</dbReference>
<protein>
    <recommendedName>
        <fullName evidence="2">DUF11 domain-containing protein</fullName>
    </recommendedName>
</protein>
<evidence type="ECO:0000259" key="2">
    <source>
        <dbReference type="Pfam" id="PF01345"/>
    </source>
</evidence>
<dbReference type="InterPro" id="IPR047589">
    <property type="entry name" value="DUF11_rpt"/>
</dbReference>
<comment type="caution">
    <text evidence="3">The sequence shown here is derived from an EMBL/GenBank/DDBJ whole genome shotgun (WGS) entry which is preliminary data.</text>
</comment>
<dbReference type="PANTHER" id="PTHR34720">
    <property type="entry name" value="MICROCYSTIN DEPENDENT PROTEIN"/>
    <property type="match status" value="1"/>
</dbReference>
<dbReference type="RefSeq" id="WP_067707280.1">
    <property type="nucleotide sequence ID" value="NZ_LLZH01000341.1"/>
</dbReference>
<evidence type="ECO:0000256" key="1">
    <source>
        <dbReference type="SAM" id="Phobius"/>
    </source>
</evidence>
<gene>
    <name evidence="3" type="ORF">ADL15_48055</name>
</gene>
<accession>A0A101J9B0</accession>
<name>A0A101J9B0_9ACTN</name>
<evidence type="ECO:0000313" key="3">
    <source>
        <dbReference type="EMBL" id="KUL22521.1"/>
    </source>
</evidence>
<organism evidence="3 4">
    <name type="scientific">Actinoplanes awajinensis subsp. mycoplanecinus</name>
    <dbReference type="NCBI Taxonomy" id="135947"/>
    <lineage>
        <taxon>Bacteria</taxon>
        <taxon>Bacillati</taxon>
        <taxon>Actinomycetota</taxon>
        <taxon>Actinomycetes</taxon>
        <taxon>Micromonosporales</taxon>
        <taxon>Micromonosporaceae</taxon>
        <taxon>Actinoplanes</taxon>
    </lineage>
</organism>
<feature type="transmembrane region" description="Helical" evidence="1">
    <location>
        <begin position="1725"/>
        <end position="1748"/>
    </location>
</feature>
<keyword evidence="1" id="KW-0812">Transmembrane</keyword>
<feature type="domain" description="DUF11" evidence="2">
    <location>
        <begin position="523"/>
        <end position="620"/>
    </location>
</feature>
<keyword evidence="1" id="KW-0472">Membrane</keyword>
<keyword evidence="1" id="KW-1133">Transmembrane helix</keyword>
<dbReference type="NCBIfam" id="TIGR01451">
    <property type="entry name" value="B_ant_repeat"/>
    <property type="match status" value="1"/>
</dbReference>
<evidence type="ECO:0000313" key="4">
    <source>
        <dbReference type="Proteomes" id="UP000053244"/>
    </source>
</evidence>
<dbReference type="NCBIfam" id="NF012211">
    <property type="entry name" value="tand_rpt_95"/>
    <property type="match status" value="12"/>
</dbReference>
<dbReference type="Gene3D" id="2.60.40.3440">
    <property type="match status" value="4"/>
</dbReference>
<dbReference type="EMBL" id="LLZH01000341">
    <property type="protein sequence ID" value="KUL22521.1"/>
    <property type="molecule type" value="Genomic_DNA"/>
</dbReference>
<dbReference type="Pfam" id="PF17963">
    <property type="entry name" value="Big_9"/>
    <property type="match status" value="12"/>
</dbReference>
<keyword evidence="4" id="KW-1185">Reference proteome</keyword>
<dbReference type="InterPro" id="IPR001434">
    <property type="entry name" value="OmcB-like_DUF11"/>
</dbReference>
<reference evidence="3 4" key="1">
    <citation type="submission" date="2015-10" db="EMBL/GenBank/DDBJ databases">
        <authorList>
            <person name="Gilbert D.G."/>
        </authorList>
    </citation>
    <scope>NUCLEOTIDE SEQUENCE [LARGE SCALE GENOMIC DNA]</scope>
    <source>
        <strain evidence="3 4">NRRL B-16712</strain>
    </source>
</reference>
<dbReference type="Pfam" id="PF01345">
    <property type="entry name" value="DUF11"/>
    <property type="match status" value="2"/>
</dbReference>